<dbReference type="InterPro" id="IPR001212">
    <property type="entry name" value="Somatomedin_B_dom"/>
</dbReference>
<evidence type="ECO:0000256" key="2">
    <source>
        <dbReference type="ARBA" id="ARBA00022692"/>
    </source>
</evidence>
<keyword evidence="11" id="KW-1185">Reference proteome</keyword>
<dbReference type="PANTHER" id="PTHR45902">
    <property type="entry name" value="LATROPHILIN RECEPTOR-LIKE PROTEIN A"/>
    <property type="match status" value="1"/>
</dbReference>
<dbReference type="GO" id="GO:0016020">
    <property type="term" value="C:membrane"/>
    <property type="evidence" value="ECO:0007669"/>
    <property type="project" value="UniProtKB-SubCell"/>
</dbReference>
<dbReference type="AlphaFoldDB" id="A0A9Q1BRD3"/>
<keyword evidence="2 6" id="KW-0812">Transmembrane</keyword>
<dbReference type="Proteomes" id="UP001152320">
    <property type="component" value="Chromosome 12"/>
</dbReference>
<keyword evidence="5" id="KW-1015">Disulfide bond</keyword>
<proteinExistence type="predicted"/>
<evidence type="ECO:0000256" key="7">
    <source>
        <dbReference type="SAM" id="SignalP"/>
    </source>
</evidence>
<dbReference type="PANTHER" id="PTHR45902:SF1">
    <property type="entry name" value="LATROPHILIN RECEPTOR-LIKE PROTEIN A"/>
    <property type="match status" value="1"/>
</dbReference>
<keyword evidence="3 6" id="KW-1133">Transmembrane helix</keyword>
<dbReference type="InterPro" id="IPR000832">
    <property type="entry name" value="GPCR_2_secretin-like"/>
</dbReference>
<dbReference type="CDD" id="cd15039">
    <property type="entry name" value="7tmB3_Methuselah-like"/>
    <property type="match status" value="1"/>
</dbReference>
<gene>
    <name evidence="10" type="ORF">HOLleu_24930</name>
</gene>
<evidence type="ECO:0000256" key="6">
    <source>
        <dbReference type="SAM" id="Phobius"/>
    </source>
</evidence>
<evidence type="ECO:0000313" key="10">
    <source>
        <dbReference type="EMBL" id="KAJ8031668.1"/>
    </source>
</evidence>
<dbReference type="SUPFAM" id="SSF90188">
    <property type="entry name" value="Somatomedin B domain"/>
    <property type="match status" value="1"/>
</dbReference>
<keyword evidence="4 6" id="KW-0472">Membrane</keyword>
<dbReference type="GO" id="GO:0004930">
    <property type="term" value="F:G protein-coupled receptor activity"/>
    <property type="evidence" value="ECO:0007669"/>
    <property type="project" value="InterPro"/>
</dbReference>
<feature type="transmembrane region" description="Helical" evidence="6">
    <location>
        <begin position="751"/>
        <end position="772"/>
    </location>
</feature>
<dbReference type="InterPro" id="IPR053231">
    <property type="entry name" value="GPCR_LN-TM7"/>
</dbReference>
<feature type="transmembrane region" description="Helical" evidence="6">
    <location>
        <begin position="544"/>
        <end position="568"/>
    </location>
</feature>
<feature type="transmembrane region" description="Helical" evidence="6">
    <location>
        <begin position="609"/>
        <end position="632"/>
    </location>
</feature>
<dbReference type="PROSITE" id="PS50958">
    <property type="entry name" value="SMB_2"/>
    <property type="match status" value="1"/>
</dbReference>
<comment type="caution">
    <text evidence="10">The sequence shown here is derived from an EMBL/GenBank/DDBJ whole genome shotgun (WGS) entry which is preliminary data.</text>
</comment>
<evidence type="ECO:0000313" key="11">
    <source>
        <dbReference type="Proteomes" id="UP001152320"/>
    </source>
</evidence>
<evidence type="ECO:0000259" key="8">
    <source>
        <dbReference type="PROSITE" id="PS50261"/>
    </source>
</evidence>
<dbReference type="PROSITE" id="PS50261">
    <property type="entry name" value="G_PROTEIN_RECEP_F2_4"/>
    <property type="match status" value="1"/>
</dbReference>
<feature type="transmembrane region" description="Helical" evidence="6">
    <location>
        <begin position="699"/>
        <end position="724"/>
    </location>
</feature>
<dbReference type="InterPro" id="IPR017981">
    <property type="entry name" value="GPCR_2-like_7TM"/>
</dbReference>
<comment type="subcellular location">
    <subcellularLocation>
        <location evidence="1">Membrane</location>
        <topology evidence="1">Multi-pass membrane protein</topology>
    </subcellularLocation>
</comment>
<evidence type="ECO:0000256" key="3">
    <source>
        <dbReference type="ARBA" id="ARBA00022989"/>
    </source>
</evidence>
<dbReference type="Pfam" id="PF00002">
    <property type="entry name" value="7tm_2"/>
    <property type="match status" value="1"/>
</dbReference>
<feature type="domain" description="G-protein coupled receptors family 2 profile 2" evidence="8">
    <location>
        <begin position="543"/>
        <end position="802"/>
    </location>
</feature>
<dbReference type="OrthoDB" id="8182178at2759"/>
<feature type="transmembrane region" description="Helical" evidence="6">
    <location>
        <begin position="653"/>
        <end position="677"/>
    </location>
</feature>
<evidence type="ECO:0000256" key="1">
    <source>
        <dbReference type="ARBA" id="ARBA00004141"/>
    </source>
</evidence>
<sequence>MDVLCFCILPLLSYLSADLSLAVNTTDVPLTKTTTTSPQPLNPEGVCSSHSCVNPWIKDRFCRCDDMCAYYGDCCWDVTNATKEFRQSYPIFQCRSLPGLLLPKGINKASSGYLMVSRCPEGTSKEMKEQCEEEPDVTSYVKAERFLPIKDRDGRIYKNIYCARCNGVNESTISIWKTSHGCRSCPTSLTIVPEHKVQLSSTNCFLSADFQWGNARSCSTGLVDSCPLNFNDEIVIVKCHSYISPGTWNLTWFKNPHCAFCNGVSHYWDYLCAPVPEFEIAAAYGDIYGHVAPQRFPLFPTSVEIAVPVEVEIQEVSRLSECTKYYPLHMYLVVTIPNHQLQNHSCPYFGRRLEKCVTNKMQGLFTFDIGIPWRQIVKFPVEEPFASESTLFFHIPSSYTLKWYWESLMAEIYLFLMDRKDDCDFQDLYLLRVCGNFSFPEEGIATCRSLLEFNSSYILARGSKDSFPEFLNPLTMDPVKNVSWFAFKAKVNGKKIETYKTELCLVEERRSNLTTIRTDIDEFERQFITLDPSFSTRRFPPHELIFSNICIAISITCLLITFVTYSVFPSLRNSFGISLMNFVAAFALGQFLIHFVTDYVTQWQAVCKAAAIATHFMWLATFAWMNLLAWNLKATFDNKKIRALNYKSRKTMLGYFCYGWMVPLCIVIICSTCSFVFGDIIPITYGLIKGVTCWIGNDLVILSVVLGPLAVAIAVNSVLFFLIVTGIRRSRFCPEDPKERSRDDWGKIQELLIYIKISLLMGFVWTVGFFMPLDKSRILWYTIYTIQALQGILIMLLFAFSRRVRSMWSTKLNTITDRSMVSHTTESTL</sequence>
<name>A0A9Q1BRD3_HOLLE</name>
<feature type="signal peptide" evidence="7">
    <location>
        <begin position="1"/>
        <end position="22"/>
    </location>
</feature>
<feature type="transmembrane region" description="Helical" evidence="6">
    <location>
        <begin position="575"/>
        <end position="597"/>
    </location>
</feature>
<feature type="chain" id="PRO_5040459695" evidence="7">
    <location>
        <begin position="23"/>
        <end position="829"/>
    </location>
</feature>
<evidence type="ECO:0000256" key="5">
    <source>
        <dbReference type="ARBA" id="ARBA00023157"/>
    </source>
</evidence>
<keyword evidence="7" id="KW-0732">Signal</keyword>
<protein>
    <submittedName>
        <fullName evidence="10">G-protein coupled receptor Mth2</fullName>
    </submittedName>
</protein>
<reference evidence="10" key="1">
    <citation type="submission" date="2021-10" db="EMBL/GenBank/DDBJ databases">
        <title>Tropical sea cucumber genome reveals ecological adaptation and Cuvierian tubules defense mechanism.</title>
        <authorList>
            <person name="Chen T."/>
        </authorList>
    </citation>
    <scope>NUCLEOTIDE SEQUENCE</scope>
    <source>
        <strain evidence="10">Nanhai2018</strain>
        <tissue evidence="10">Muscle</tissue>
    </source>
</reference>
<dbReference type="Gene3D" id="4.10.410.20">
    <property type="match status" value="1"/>
</dbReference>
<feature type="domain" description="SMB" evidence="9">
    <location>
        <begin position="43"/>
        <end position="86"/>
    </location>
</feature>
<dbReference type="EMBL" id="JAIZAY010000012">
    <property type="protein sequence ID" value="KAJ8031668.1"/>
    <property type="molecule type" value="Genomic_DNA"/>
</dbReference>
<dbReference type="Gene3D" id="1.20.1070.10">
    <property type="entry name" value="Rhodopsin 7-helix transmembrane proteins"/>
    <property type="match status" value="1"/>
</dbReference>
<dbReference type="InterPro" id="IPR036024">
    <property type="entry name" value="Somatomedin_B-like_dom_sf"/>
</dbReference>
<accession>A0A9Q1BRD3</accession>
<evidence type="ECO:0000259" key="9">
    <source>
        <dbReference type="PROSITE" id="PS50958"/>
    </source>
</evidence>
<keyword evidence="10" id="KW-0675">Receptor</keyword>
<feature type="transmembrane region" description="Helical" evidence="6">
    <location>
        <begin position="778"/>
        <end position="800"/>
    </location>
</feature>
<organism evidence="10 11">
    <name type="scientific">Holothuria leucospilota</name>
    <name type="common">Black long sea cucumber</name>
    <name type="synonym">Mertensiothuria leucospilota</name>
    <dbReference type="NCBI Taxonomy" id="206669"/>
    <lineage>
        <taxon>Eukaryota</taxon>
        <taxon>Metazoa</taxon>
        <taxon>Echinodermata</taxon>
        <taxon>Eleutherozoa</taxon>
        <taxon>Echinozoa</taxon>
        <taxon>Holothuroidea</taxon>
        <taxon>Aspidochirotacea</taxon>
        <taxon>Aspidochirotida</taxon>
        <taxon>Holothuriidae</taxon>
        <taxon>Holothuria</taxon>
    </lineage>
</organism>
<evidence type="ECO:0000256" key="4">
    <source>
        <dbReference type="ARBA" id="ARBA00023136"/>
    </source>
</evidence>
<dbReference type="GO" id="GO:0007166">
    <property type="term" value="P:cell surface receptor signaling pathway"/>
    <property type="evidence" value="ECO:0007669"/>
    <property type="project" value="InterPro"/>
</dbReference>
<dbReference type="PRINTS" id="PR00249">
    <property type="entry name" value="GPCRSECRETIN"/>
</dbReference>